<proteinExistence type="predicted"/>
<dbReference type="InterPro" id="IPR026444">
    <property type="entry name" value="Secre_tail"/>
</dbReference>
<evidence type="ECO:0000256" key="1">
    <source>
        <dbReference type="ARBA" id="ARBA00022729"/>
    </source>
</evidence>
<dbReference type="NCBIfam" id="TIGR04183">
    <property type="entry name" value="Por_Secre_tail"/>
    <property type="match status" value="1"/>
</dbReference>
<evidence type="ECO:0000313" key="3">
    <source>
        <dbReference type="EMBL" id="MEL1243109.1"/>
    </source>
</evidence>
<evidence type="ECO:0000256" key="2">
    <source>
        <dbReference type="SAM" id="SignalP"/>
    </source>
</evidence>
<organism evidence="3 4">
    <name type="scientific">Flavobacterium arundinis</name>
    <dbReference type="NCBI Taxonomy" id="3139143"/>
    <lineage>
        <taxon>Bacteria</taxon>
        <taxon>Pseudomonadati</taxon>
        <taxon>Bacteroidota</taxon>
        <taxon>Flavobacteriia</taxon>
        <taxon>Flavobacteriales</taxon>
        <taxon>Flavobacteriaceae</taxon>
        <taxon>Flavobacterium</taxon>
    </lineage>
</organism>
<keyword evidence="4" id="KW-1185">Reference proteome</keyword>
<gene>
    <name evidence="3" type="ORF">AAEO56_02450</name>
</gene>
<accession>A0ABU9HSG6</accession>
<feature type="chain" id="PRO_5046159850" evidence="2">
    <location>
        <begin position="20"/>
        <end position="1296"/>
    </location>
</feature>
<dbReference type="SUPFAM" id="SSF89372">
    <property type="entry name" value="Fucose-specific lectin"/>
    <property type="match status" value="1"/>
</dbReference>
<sequence>MKKAITLVMLLFGAVTAMAQTWQNVGSPGFSAGGAGYNSLALDPAGIPYVAYRDSSNDSKATVMKFNGTSWETVGEPGFSASSAYWCSLEIDSEGVPYVAYWEGESETTTVMKFNGTAWESVGPPQFVYGGDFLSFTIDANDVPYVAFSDWGNGMRATVMKFNGTSWEYVGIPGFSLGDNINTDLFGTSLAVDSAGTPYLAYTVIEYLVEHKLTVMKFNGTSWQAVGATEFSAGEVQNIDLTFDANDVPYVAYTDIANNYKATVMKFNGTSWLNVGTPGFTGAAAYSPSLMFDLSGNPNVAFQDQSNGFKASVMKFNGTSWNYLGTPGFSEGIAGATSLAFNASGTAYVGYSDGENGGKASVMKLVEVVCENCALTQLAPAYCNITIAEFSDNLAAVAVPDAQQYRFRASDGTTATIVTRNDTTFRIDMLPTYNYNTVYTIDVAVKVDDQWSDYGTACTVTTPPVCEGCSQTTELAPEYCGITIAQFSDDLAALPVETAQQYRFRVTDGTITNTVTRNDTIFRVNMLPYYTYNTTYTIDVAVKIDDEWSAYGTACTVTTPPVKLAPAYCGITIAQFTDDLAAIPVPTVQQYRFRVTDGSTANIITRNNNIFRVNMLPSYAYNKTYTIDVAVKIDDVWSDYGPTCTVATPAPPVTQLRPQDCGTTVASFGTGISATAVPLAEGYRFRVTIGTYVQTVDRPDNSFRLNQLVEYNYVTTYQVAVAVKINGVYGPYGPTCNVTSPAIPLTQLNPGFCNITIEGFNYGIYANAVSQAEAYRFRVTNGANVQIITNGQFNFRLNQLSNYQYAITYTVEVAVRINNVYGAYGNSCTVTAPPYPLTKLTTASCGSTLSSFDTPLLANTVYLAESYRFKITNGANVQILNRSVNHFRLDMLPSYQYGVTYTVEVATLFNGAYGPYGPACTVNAPAAPLTQLNNASCNTTVDSFNTSLNAISVASAEGYRFRVVNGANVQTIEGTNSYFRLNQLESYQYDTTYTVTVAIKTDGVYGPYGPACTVTSPAAQQTQLNSASCGITVPGFNTNLYATTVPSVTGYRFRVANGASVQTIEGSASYFRLNQLGSYQYSTVYTVDVAVSVGGVYGAYGPACTVTTPAPPVTQLRAQDCGITVAGFGTNLYADEVILAEGYRFRVMHGATTDIVDRPNRNFRIKMLPSYTYNTTYSIEVAVLIDGVYGPYGAACEVSTPASGTRQNMANDEESVRELTAFPNPYETSFTLLLETESNEPVHIQAYDIMGKILDNSTVSPEELSGLRIGENYAAGIYSIIVSQGSYTKVVKMVKK</sequence>
<protein>
    <submittedName>
        <fullName evidence="3">T9SS type A sorting domain-containing protein</fullName>
    </submittedName>
</protein>
<dbReference type="Proteomes" id="UP001464555">
    <property type="component" value="Unassembled WGS sequence"/>
</dbReference>
<reference evidence="3 4" key="1">
    <citation type="submission" date="2024-04" db="EMBL/GenBank/DDBJ databases">
        <title>Flavobacterium sp. DGU11 16S ribosomal RNA gene Genome sequencing and assembly.</title>
        <authorList>
            <person name="Park S."/>
        </authorList>
    </citation>
    <scope>NUCLEOTIDE SEQUENCE [LARGE SCALE GENOMIC DNA]</scope>
    <source>
        <strain evidence="3 4">DGU11</strain>
    </source>
</reference>
<dbReference type="RefSeq" id="WP_341695427.1">
    <property type="nucleotide sequence ID" value="NZ_JBBYHR010000001.1"/>
</dbReference>
<feature type="signal peptide" evidence="2">
    <location>
        <begin position="1"/>
        <end position="19"/>
    </location>
</feature>
<evidence type="ECO:0000313" key="4">
    <source>
        <dbReference type="Proteomes" id="UP001464555"/>
    </source>
</evidence>
<name>A0ABU9HSG6_9FLAO</name>
<comment type="caution">
    <text evidence="3">The sequence shown here is derived from an EMBL/GenBank/DDBJ whole genome shotgun (WGS) entry which is preliminary data.</text>
</comment>
<dbReference type="EMBL" id="JBBYHR010000001">
    <property type="protein sequence ID" value="MEL1243109.1"/>
    <property type="molecule type" value="Genomic_DNA"/>
</dbReference>
<keyword evidence="1 2" id="KW-0732">Signal</keyword>